<feature type="region of interest" description="Disordered" evidence="5">
    <location>
        <begin position="482"/>
        <end position="517"/>
    </location>
</feature>
<feature type="compositionally biased region" description="Basic and acidic residues" evidence="5">
    <location>
        <begin position="60"/>
        <end position="82"/>
    </location>
</feature>
<comment type="subcellular location">
    <subcellularLocation>
        <location evidence="1">Cytoplasm</location>
    </subcellularLocation>
</comment>
<keyword evidence="4" id="KW-0505">Motor protein</keyword>
<evidence type="ECO:0000256" key="3">
    <source>
        <dbReference type="ARBA" id="ARBA00023123"/>
    </source>
</evidence>
<feature type="region of interest" description="Disordered" evidence="5">
    <location>
        <begin position="361"/>
        <end position="382"/>
    </location>
</feature>
<feature type="compositionally biased region" description="Polar residues" evidence="5">
    <location>
        <begin position="183"/>
        <end position="218"/>
    </location>
</feature>
<keyword evidence="2" id="KW-0963">Cytoplasm</keyword>
<dbReference type="Proteomes" id="UP000077154">
    <property type="component" value="Unassembled WGS sequence"/>
</dbReference>
<dbReference type="PANTHER" id="PTHR46349:SF6">
    <property type="entry name" value="MYOSIN-6-LIKE"/>
    <property type="match status" value="1"/>
</dbReference>
<sequence>MADAEAKAKAEKLAAARKRVEQLKKQKGKKEGASAKKQEAAAEEPKDKAEAAPAESPDVETTKATEDDKSASLEEDTSKAIDDAGSSPPAGGHKARQPSLSVQSKMRSSSFRQGAGPGPLSPPILSLEGGDTAPEIHRRQQAKIEELERENKRLAKETSESERRWKKAEEDLEELREADTESKTAGSTAPSSDEAQKLKSQVASLERQNAHLQAQVSRPNRHGSSPSVSHSLSPPSDLAAELASKSTTIETMELEISNLRAQLARTATGSTAEKEQIAALEDKVSRSQKSLNTAQHELADLKNNLERTTERAVREGSSRTSAETKLRTLEREAEDAKTRAVDLEKKVEALEKKITTLTTLHKEHDARSQTLKREREKADKDAADLRTKLAAAEAANRGDDDGIDDIETEVRQRLERRIRELEAEVAELKRGLWREGRKELKAGSPGAQFSDIDLSGGDRARGSGGIGEMLNYGINALTGGQHGGASAHGGHDDGLLDDDGDDFDEETWRKAQEEEGKRRIERIREVKRGLDKWKGWRVDLVEVRRVGGERMGEVFEV</sequence>
<proteinExistence type="predicted"/>
<dbReference type="OrthoDB" id="5413982at2759"/>
<feature type="compositionally biased region" description="Low complexity" evidence="5">
    <location>
        <begin position="224"/>
        <end position="236"/>
    </location>
</feature>
<dbReference type="eggNOG" id="ENOG502S2WH">
    <property type="taxonomic scope" value="Eukaryota"/>
</dbReference>
<reference evidence="6" key="1">
    <citation type="submission" date="2016-03" db="EMBL/GenBank/DDBJ databases">
        <title>Updated assembly of Pseudogymnoascus destructans, the fungus causing white-nose syndrome of bats.</title>
        <authorList>
            <person name="Palmer J.M."/>
            <person name="Drees K.P."/>
            <person name="Foster J.T."/>
            <person name="Lindner D.L."/>
        </authorList>
    </citation>
    <scope>NUCLEOTIDE SEQUENCE [LARGE SCALE GENOMIC DNA]</scope>
    <source>
        <strain evidence="6">20631-21</strain>
    </source>
</reference>
<dbReference type="AlphaFoldDB" id="A0A177ADX7"/>
<feature type="compositionally biased region" description="Polar residues" evidence="5">
    <location>
        <begin position="98"/>
        <end position="112"/>
    </location>
</feature>
<dbReference type="EMBL" id="KV441392">
    <property type="protein sequence ID" value="OAF60316.1"/>
    <property type="molecule type" value="Genomic_DNA"/>
</dbReference>
<name>A0A177ADX7_9PEZI</name>
<evidence type="ECO:0000256" key="2">
    <source>
        <dbReference type="ARBA" id="ARBA00022490"/>
    </source>
</evidence>
<dbReference type="Gene3D" id="1.20.5.170">
    <property type="match status" value="1"/>
</dbReference>
<feature type="region of interest" description="Disordered" evidence="5">
    <location>
        <begin position="300"/>
        <end position="339"/>
    </location>
</feature>
<evidence type="ECO:0000256" key="5">
    <source>
        <dbReference type="SAM" id="MobiDB-lite"/>
    </source>
</evidence>
<evidence type="ECO:0000313" key="6">
    <source>
        <dbReference type="EMBL" id="OAF60316.1"/>
    </source>
</evidence>
<feature type="region of interest" description="Disordered" evidence="5">
    <location>
        <begin position="1"/>
        <end position="244"/>
    </location>
</feature>
<protein>
    <recommendedName>
        <fullName evidence="7">M protein repeat protein</fullName>
    </recommendedName>
</protein>
<dbReference type="VEuPathDB" id="FungiDB:GMDG_00232"/>
<feature type="compositionally biased region" description="Basic and acidic residues" evidence="5">
    <location>
        <begin position="506"/>
        <end position="517"/>
    </location>
</feature>
<dbReference type="GeneID" id="36285941"/>
<dbReference type="RefSeq" id="XP_024325598.1">
    <property type="nucleotide sequence ID" value="XM_024466517.1"/>
</dbReference>
<keyword evidence="3" id="KW-0518">Myosin</keyword>
<feature type="compositionally biased region" description="Acidic residues" evidence="5">
    <location>
        <begin position="495"/>
        <end position="505"/>
    </location>
</feature>
<gene>
    <name evidence="6" type="ORF">VC83_02863</name>
</gene>
<dbReference type="PANTHER" id="PTHR46349">
    <property type="entry name" value="CINGULIN-LIKE PROTEIN 1-RELATED"/>
    <property type="match status" value="1"/>
</dbReference>
<accession>A0A177ADX7</accession>
<feature type="compositionally biased region" description="Basic and acidic residues" evidence="5">
    <location>
        <begin position="134"/>
        <end position="182"/>
    </location>
</feature>
<evidence type="ECO:0000256" key="1">
    <source>
        <dbReference type="ARBA" id="ARBA00004496"/>
    </source>
</evidence>
<feature type="compositionally biased region" description="Basic and acidic residues" evidence="5">
    <location>
        <begin position="1"/>
        <end position="50"/>
    </location>
</feature>
<evidence type="ECO:0008006" key="7">
    <source>
        <dbReference type="Google" id="ProtNLM"/>
    </source>
</evidence>
<evidence type="ECO:0000256" key="4">
    <source>
        <dbReference type="ARBA" id="ARBA00023175"/>
    </source>
</evidence>
<organism evidence="6">
    <name type="scientific">Pseudogymnoascus destructans</name>
    <dbReference type="NCBI Taxonomy" id="655981"/>
    <lineage>
        <taxon>Eukaryota</taxon>
        <taxon>Fungi</taxon>
        <taxon>Dikarya</taxon>
        <taxon>Ascomycota</taxon>
        <taxon>Pezizomycotina</taxon>
        <taxon>Leotiomycetes</taxon>
        <taxon>Thelebolales</taxon>
        <taxon>Thelebolaceae</taxon>
        <taxon>Pseudogymnoascus</taxon>
    </lineage>
</organism>